<feature type="region of interest" description="Disordered" evidence="1">
    <location>
        <begin position="88"/>
        <end position="109"/>
    </location>
</feature>
<reference evidence="3" key="2">
    <citation type="journal article" date="2023" name="IMA Fungus">
        <title>Comparative genomic study of the Penicillium genus elucidates a diverse pangenome and 15 lateral gene transfer events.</title>
        <authorList>
            <person name="Petersen C."/>
            <person name="Sorensen T."/>
            <person name="Nielsen M.R."/>
            <person name="Sondergaard T.E."/>
            <person name="Sorensen J.L."/>
            <person name="Fitzpatrick D.A."/>
            <person name="Frisvad J.C."/>
            <person name="Nielsen K.L."/>
        </authorList>
    </citation>
    <scope>NUCLEOTIDE SEQUENCE</scope>
    <source>
        <strain evidence="3">IBT 29677</strain>
    </source>
</reference>
<dbReference type="PANTHER" id="PTHR37490">
    <property type="entry name" value="EXPRESSED PROTEIN"/>
    <property type="match status" value="1"/>
</dbReference>
<dbReference type="GeneID" id="81369977"/>
<dbReference type="Pfam" id="PF11913">
    <property type="entry name" value="DUF3431"/>
    <property type="match status" value="1"/>
</dbReference>
<keyword evidence="2" id="KW-1133">Transmembrane helix</keyword>
<feature type="transmembrane region" description="Helical" evidence="2">
    <location>
        <begin position="18"/>
        <end position="36"/>
    </location>
</feature>
<name>A0A9W9W490_9EURO</name>
<reference evidence="3" key="1">
    <citation type="submission" date="2022-12" db="EMBL/GenBank/DDBJ databases">
        <authorList>
            <person name="Petersen C."/>
        </authorList>
    </citation>
    <scope>NUCLEOTIDE SEQUENCE</scope>
    <source>
        <strain evidence="3">IBT 29677</strain>
    </source>
</reference>
<evidence type="ECO:0000256" key="1">
    <source>
        <dbReference type="SAM" id="MobiDB-lite"/>
    </source>
</evidence>
<dbReference type="OrthoDB" id="426718at2759"/>
<organism evidence="3 4">
    <name type="scientific">Penicillium cosmopolitanum</name>
    <dbReference type="NCBI Taxonomy" id="1131564"/>
    <lineage>
        <taxon>Eukaryota</taxon>
        <taxon>Fungi</taxon>
        <taxon>Dikarya</taxon>
        <taxon>Ascomycota</taxon>
        <taxon>Pezizomycotina</taxon>
        <taxon>Eurotiomycetes</taxon>
        <taxon>Eurotiomycetidae</taxon>
        <taxon>Eurotiales</taxon>
        <taxon>Aspergillaceae</taxon>
        <taxon>Penicillium</taxon>
    </lineage>
</organism>
<keyword evidence="2" id="KW-0472">Membrane</keyword>
<dbReference type="InterPro" id="IPR021838">
    <property type="entry name" value="DUF3431"/>
</dbReference>
<evidence type="ECO:0000313" key="3">
    <source>
        <dbReference type="EMBL" id="KAJ5398247.1"/>
    </source>
</evidence>
<accession>A0A9W9W490</accession>
<feature type="region of interest" description="Disordered" evidence="1">
    <location>
        <begin position="378"/>
        <end position="462"/>
    </location>
</feature>
<keyword evidence="2" id="KW-0812">Transmembrane</keyword>
<comment type="caution">
    <text evidence="3">The sequence shown here is derived from an EMBL/GenBank/DDBJ whole genome shotgun (WGS) entry which is preliminary data.</text>
</comment>
<protein>
    <submittedName>
        <fullName evidence="3">Uncharacterized protein</fullName>
    </submittedName>
</protein>
<sequence length="462" mass="52114">MIWPSPHHSDAHSRSRSFLYLSLTAVFLLFTYQLLLNRELLGSVADWASDSAFPSLGFDSSSNTPDASGIEIADTNENENDKLIAIHGSHSINDPSSPSSTPSKSINLGIPTSTPSTSIHVAPTQTSVPPREKELVFAAMLKSNMSWVTENLPEWHSNIYRVDASPEQAEWTVPANRGNEAMVFLTYIIDRYDSLPDVSIYLHSSRYQWHNDNPLYDSVISVRDLQPTFVRKAGYVNLRCTWAIGCPAELEPARYYRERPDDQDHITAVLFPDSFAQLFPDLEMPERVGVPCCSQFALSREKIHERPLEDYIWVRQWLLDSPLDASITGRIFEYSWHIMFGKPTEFCLDPRQCFCNTYGYCNMSDEDLQQQWQWRGQTLPEGWPDVPDAPTQANLAGEAETGTEQSTEHSPEQSPDQSSEHPANEGKPDEPKKSSRKRSLALADEMPDISDASRQALRDAAV</sequence>
<dbReference type="Proteomes" id="UP001147747">
    <property type="component" value="Unassembled WGS sequence"/>
</dbReference>
<keyword evidence="4" id="KW-1185">Reference proteome</keyword>
<dbReference type="EMBL" id="JAPZBU010000006">
    <property type="protein sequence ID" value="KAJ5398247.1"/>
    <property type="molecule type" value="Genomic_DNA"/>
</dbReference>
<evidence type="ECO:0000313" key="4">
    <source>
        <dbReference type="Proteomes" id="UP001147747"/>
    </source>
</evidence>
<dbReference type="AlphaFoldDB" id="A0A9W9W490"/>
<feature type="compositionally biased region" description="Low complexity" evidence="1">
    <location>
        <begin position="89"/>
        <end position="105"/>
    </location>
</feature>
<dbReference type="PANTHER" id="PTHR37490:SF3">
    <property type="entry name" value="DUF3431 DOMAIN CONTAINING PROTEIN"/>
    <property type="match status" value="1"/>
</dbReference>
<feature type="compositionally biased region" description="Basic and acidic residues" evidence="1">
    <location>
        <begin position="418"/>
        <end position="433"/>
    </location>
</feature>
<dbReference type="RefSeq" id="XP_056490299.1">
    <property type="nucleotide sequence ID" value="XM_056630997.1"/>
</dbReference>
<evidence type="ECO:0000256" key="2">
    <source>
        <dbReference type="SAM" id="Phobius"/>
    </source>
</evidence>
<gene>
    <name evidence="3" type="ORF">N7509_006360</name>
</gene>
<proteinExistence type="predicted"/>